<accession>A0A554LCD6</accession>
<proteinExistence type="inferred from homology"/>
<dbReference type="Pfam" id="PF01370">
    <property type="entry name" value="Epimerase"/>
    <property type="match status" value="1"/>
</dbReference>
<comment type="caution">
    <text evidence="3">The sequence shown here is derived from an EMBL/GenBank/DDBJ whole genome shotgun (WGS) entry which is preliminary data.</text>
</comment>
<dbReference type="Gene3D" id="3.40.50.720">
    <property type="entry name" value="NAD(P)-binding Rossmann-like Domain"/>
    <property type="match status" value="1"/>
</dbReference>
<gene>
    <name evidence="3" type="ORF">CEN92_488</name>
</gene>
<evidence type="ECO:0000256" key="1">
    <source>
        <dbReference type="ARBA" id="ARBA00007637"/>
    </source>
</evidence>
<dbReference type="EMBL" id="VMGH01000088">
    <property type="protein sequence ID" value="TSC90289.1"/>
    <property type="molecule type" value="Genomic_DNA"/>
</dbReference>
<dbReference type="Gene3D" id="3.90.25.10">
    <property type="entry name" value="UDP-galactose 4-epimerase, domain 1"/>
    <property type="match status" value="1"/>
</dbReference>
<reference evidence="3 4" key="1">
    <citation type="submission" date="2017-07" db="EMBL/GenBank/DDBJ databases">
        <title>Mechanisms for carbon and nitrogen cycling indicate functional differentiation within the Candidate Phyla Radiation.</title>
        <authorList>
            <person name="Danczak R.E."/>
            <person name="Johnston M.D."/>
            <person name="Kenah C."/>
            <person name="Slattery M."/>
            <person name="Wrighton K.C."/>
            <person name="Wilkins M.J."/>
        </authorList>
    </citation>
    <scope>NUCLEOTIDE SEQUENCE [LARGE SCALE GENOMIC DNA]</scope>
    <source>
        <strain evidence="3">Licking1014_96</strain>
    </source>
</reference>
<sequence length="116" mass="13294">MIRNENCKINGDGSHTRDYTFISDVTKANLLALKKKTKHRAFNIGHNIATSTLDIFKALKQELNYKKEPVFGPEVPEVINIRLDYLLAKKELSWKPKVGLKEGIKKTVEWLKKVEG</sequence>
<dbReference type="PANTHER" id="PTHR43000">
    <property type="entry name" value="DTDP-D-GLUCOSE 4,6-DEHYDRATASE-RELATED"/>
    <property type="match status" value="1"/>
</dbReference>
<feature type="domain" description="NAD-dependent epimerase/dehydratase" evidence="2">
    <location>
        <begin position="4"/>
        <end position="45"/>
    </location>
</feature>
<dbReference type="Proteomes" id="UP000318296">
    <property type="component" value="Unassembled WGS sequence"/>
</dbReference>
<protein>
    <submittedName>
        <fullName evidence="3">UDP-glucose 4-epimerase</fullName>
    </submittedName>
</protein>
<evidence type="ECO:0000259" key="2">
    <source>
        <dbReference type="Pfam" id="PF01370"/>
    </source>
</evidence>
<dbReference type="SUPFAM" id="SSF51735">
    <property type="entry name" value="NAD(P)-binding Rossmann-fold domains"/>
    <property type="match status" value="1"/>
</dbReference>
<evidence type="ECO:0000313" key="4">
    <source>
        <dbReference type="Proteomes" id="UP000318296"/>
    </source>
</evidence>
<comment type="similarity">
    <text evidence="1">Belongs to the NAD(P)-dependent epimerase/dehydratase family.</text>
</comment>
<organism evidence="3 4">
    <name type="scientific">Candidatus Berkelbacteria bacterium Licking1014_96</name>
    <dbReference type="NCBI Taxonomy" id="2017149"/>
    <lineage>
        <taxon>Bacteria</taxon>
        <taxon>Candidatus Berkelbacteria</taxon>
    </lineage>
</organism>
<dbReference type="InterPro" id="IPR036291">
    <property type="entry name" value="NAD(P)-bd_dom_sf"/>
</dbReference>
<name>A0A554LCD6_9BACT</name>
<evidence type="ECO:0000313" key="3">
    <source>
        <dbReference type="EMBL" id="TSC90289.1"/>
    </source>
</evidence>
<dbReference type="InterPro" id="IPR001509">
    <property type="entry name" value="Epimerase_deHydtase"/>
</dbReference>
<dbReference type="AlphaFoldDB" id="A0A554LCD6"/>